<dbReference type="PANTHER" id="PTHR12592:SF0">
    <property type="entry name" value="ATP-DEPENDENT (S)-NAD(P)H-HYDRATE DEHYDRATASE"/>
    <property type="match status" value="1"/>
</dbReference>
<evidence type="ECO:0000256" key="15">
    <source>
        <dbReference type="ARBA" id="ARBA00048238"/>
    </source>
</evidence>
<dbReference type="NCBIfam" id="TIGR00196">
    <property type="entry name" value="yjeF_cterm"/>
    <property type="match status" value="1"/>
</dbReference>
<feature type="domain" description="YjeF C-terminal" evidence="20">
    <location>
        <begin position="210"/>
        <end position="479"/>
    </location>
</feature>
<dbReference type="HAMAP" id="MF_01965">
    <property type="entry name" value="NADHX_dehydratase"/>
    <property type="match status" value="1"/>
</dbReference>
<evidence type="ECO:0000256" key="9">
    <source>
        <dbReference type="ARBA" id="ARBA00022958"/>
    </source>
</evidence>
<evidence type="ECO:0000313" key="22">
    <source>
        <dbReference type="EMBL" id="MCL9817177.1"/>
    </source>
</evidence>
<feature type="binding site" evidence="17">
    <location>
        <position position="311"/>
    </location>
    <ligand>
        <name>(6S)-NADPHX</name>
        <dbReference type="ChEBI" id="CHEBI:64076"/>
    </ligand>
</feature>
<evidence type="ECO:0000256" key="16">
    <source>
        <dbReference type="ARBA" id="ARBA00049209"/>
    </source>
</evidence>
<evidence type="ECO:0000256" key="8">
    <source>
        <dbReference type="ARBA" id="ARBA00022857"/>
    </source>
</evidence>
<evidence type="ECO:0000256" key="12">
    <source>
        <dbReference type="ARBA" id="ARBA00023239"/>
    </source>
</evidence>
<keyword evidence="5 18" id="KW-0479">Metal-binding</keyword>
<comment type="catalytic activity">
    <reaction evidence="2 18 19">
        <text>(6R)-NADPHX = (6S)-NADPHX</text>
        <dbReference type="Rhea" id="RHEA:32227"/>
        <dbReference type="ChEBI" id="CHEBI:64076"/>
        <dbReference type="ChEBI" id="CHEBI:64077"/>
        <dbReference type="EC" id="5.1.99.6"/>
    </reaction>
</comment>
<dbReference type="GO" id="GO:0005524">
    <property type="term" value="F:ATP binding"/>
    <property type="evidence" value="ECO:0007669"/>
    <property type="project" value="UniProtKB-UniRule"/>
</dbReference>
<dbReference type="AlphaFoldDB" id="A0AAE3FXH0"/>
<dbReference type="Proteomes" id="UP001203207">
    <property type="component" value="Unassembled WGS sequence"/>
</dbReference>
<name>A0AAE3FXH0_9EURY</name>
<proteinExistence type="inferred from homology"/>
<evidence type="ECO:0000256" key="13">
    <source>
        <dbReference type="ARBA" id="ARBA00023268"/>
    </source>
</evidence>
<evidence type="ECO:0000256" key="3">
    <source>
        <dbReference type="ARBA" id="ARBA00006001"/>
    </source>
</evidence>
<keyword evidence="13" id="KW-0511">Multifunctional enzyme</keyword>
<keyword evidence="23" id="KW-1185">Reference proteome</keyword>
<evidence type="ECO:0000256" key="11">
    <source>
        <dbReference type="ARBA" id="ARBA00023235"/>
    </source>
</evidence>
<feature type="binding site" evidence="18">
    <location>
        <position position="156"/>
    </location>
    <ligand>
        <name>(6S)-NADPHX</name>
        <dbReference type="ChEBI" id="CHEBI:64076"/>
    </ligand>
</feature>
<dbReference type="EC" id="5.1.99.6" evidence="19"/>
<dbReference type="PROSITE" id="PS51385">
    <property type="entry name" value="YJEF_N"/>
    <property type="match status" value="1"/>
</dbReference>
<dbReference type="GO" id="GO:0052855">
    <property type="term" value="F:ADP-dependent NAD(P)H-hydrate dehydratase activity"/>
    <property type="evidence" value="ECO:0007669"/>
    <property type="project" value="UniProtKB-UniRule"/>
</dbReference>
<feature type="binding site" evidence="17">
    <location>
        <position position="357"/>
    </location>
    <ligand>
        <name>(6S)-NADPHX</name>
        <dbReference type="ChEBI" id="CHEBI:64076"/>
    </ligand>
</feature>
<sequence length="480" mass="50063">MIRSDRMAAVDRNAEALGIPRKQLMESSGNAIARVVREHVSPGERVVFVCGRGNNGGDAFVAARFLSEYQTETILLGKPETITTVIAKENWDALRNSESKTQVVRDSSELSSIDLDSADVVVDAMIGTGVSGSLREPEATAAHVINDTDAVTVAIDVPSGIDADTGKAAGIAVNADYVVTFHDTKPGLETLSASVTVHDIGIPDAASVFVGPGDLDAEKRASESHKGDHGTVAVIGGGPYTGAPTLTARAALRSGTDLVRVVVPEVIAREVQGFSENLIVRSYAGDRLTPEQLESVMPIAADNDVVVLGPGLGDHPETIEAVGQFLQSYDGKAVIDADALSVVPDVDTNATLICTPHQGELKKMGGKTDIAWRERKALVESFAGQIEQTVLVKGAYDIVTDGKETRVNRTGNPGMTVGGTGDVLAGVTGSLFATSPPLTAASVGAYLTGTAGDIAFEQSGNGLMATDLIDLLPEARRTHE</sequence>
<dbReference type="PANTHER" id="PTHR12592">
    <property type="entry name" value="ATP-DEPENDENT (S)-NAD(P)H-HYDRATE DEHYDRATASE FAMILY MEMBER"/>
    <property type="match status" value="1"/>
</dbReference>
<keyword evidence="9 18" id="KW-0630">Potassium</keyword>
<evidence type="ECO:0000313" key="23">
    <source>
        <dbReference type="Proteomes" id="UP001203207"/>
    </source>
</evidence>
<keyword evidence="8 17" id="KW-0521">NADP</keyword>
<comment type="cofactor">
    <cofactor evidence="17">
        <name>Mg(2+)</name>
        <dbReference type="ChEBI" id="CHEBI:18420"/>
    </cofactor>
</comment>
<dbReference type="InterPro" id="IPR036652">
    <property type="entry name" value="YjeF_N_dom_sf"/>
</dbReference>
<comment type="similarity">
    <text evidence="4 19">In the C-terminal section; belongs to the NnrD/CARKD family.</text>
</comment>
<keyword evidence="11 18" id="KW-0413">Isomerase</keyword>
<comment type="function">
    <text evidence="17">Catalyzes the dehydration of the S-form of NAD(P)HX at the expense of ADP, which is converted to AMP. Together with NAD(P)HX epimerase, which catalyzes the epimerization of the S- and R-forms, the enzyme allows the repair of both epimers of NAD(P)HX, a damaged form of NAD(P)H that is a result of enzymatic or heat-dependent hydration.</text>
</comment>
<dbReference type="NCBIfam" id="TIGR00197">
    <property type="entry name" value="yjeF_nterm"/>
    <property type="match status" value="1"/>
</dbReference>
<dbReference type="InterPro" id="IPR029056">
    <property type="entry name" value="Ribokinase-like"/>
</dbReference>
<comment type="catalytic activity">
    <reaction evidence="15 17 19">
        <text>(6S)-NADHX + ADP = AMP + phosphate + NADH + H(+)</text>
        <dbReference type="Rhea" id="RHEA:32223"/>
        <dbReference type="ChEBI" id="CHEBI:15378"/>
        <dbReference type="ChEBI" id="CHEBI:43474"/>
        <dbReference type="ChEBI" id="CHEBI:57945"/>
        <dbReference type="ChEBI" id="CHEBI:64074"/>
        <dbReference type="ChEBI" id="CHEBI:456215"/>
        <dbReference type="ChEBI" id="CHEBI:456216"/>
        <dbReference type="EC" id="4.2.1.136"/>
    </reaction>
</comment>
<evidence type="ECO:0000256" key="14">
    <source>
        <dbReference type="ARBA" id="ARBA00025153"/>
    </source>
</evidence>
<evidence type="ECO:0000259" key="20">
    <source>
        <dbReference type="PROSITE" id="PS51383"/>
    </source>
</evidence>
<dbReference type="InterPro" id="IPR000631">
    <property type="entry name" value="CARKD"/>
</dbReference>
<dbReference type="Pfam" id="PF01256">
    <property type="entry name" value="Carb_kinase"/>
    <property type="match status" value="1"/>
</dbReference>
<evidence type="ECO:0000256" key="18">
    <source>
        <dbReference type="HAMAP-Rule" id="MF_01966"/>
    </source>
</evidence>
<feature type="binding site" evidence="17">
    <location>
        <position position="243"/>
    </location>
    <ligand>
        <name>(6S)-NADPHX</name>
        <dbReference type="ChEBI" id="CHEBI:64076"/>
    </ligand>
</feature>
<evidence type="ECO:0000256" key="19">
    <source>
        <dbReference type="PIRNR" id="PIRNR017184"/>
    </source>
</evidence>
<keyword evidence="10 17" id="KW-0520">NAD</keyword>
<evidence type="ECO:0000256" key="2">
    <source>
        <dbReference type="ARBA" id="ARBA00000909"/>
    </source>
</evidence>
<evidence type="ECO:0000256" key="10">
    <source>
        <dbReference type="ARBA" id="ARBA00023027"/>
    </source>
</evidence>
<dbReference type="GO" id="GO:0046872">
    <property type="term" value="F:metal ion binding"/>
    <property type="evidence" value="ECO:0007669"/>
    <property type="project" value="UniProtKB-UniRule"/>
</dbReference>
<comment type="caution">
    <text evidence="22">The sequence shown here is derived from an EMBL/GenBank/DDBJ whole genome shotgun (WGS) entry which is preliminary data.</text>
</comment>
<dbReference type="InterPro" id="IPR030677">
    <property type="entry name" value="Nnr"/>
</dbReference>
<reference evidence="22" key="2">
    <citation type="submission" date="2022-02" db="EMBL/GenBank/DDBJ databases">
        <authorList>
            <person name="Elcheninov A.G."/>
            <person name="Sorokin D.Y."/>
            <person name="Kublanov I.V."/>
        </authorList>
    </citation>
    <scope>NUCLEOTIDE SEQUENCE</scope>
    <source>
        <strain evidence="22">AArc-St2</strain>
    </source>
</reference>
<comment type="subunit">
    <text evidence="17">Homotetramer.</text>
</comment>
<gene>
    <name evidence="17" type="primary">nnrD</name>
    <name evidence="18" type="synonym">nnrE</name>
    <name evidence="22" type="ORF">AArcSt2_09495</name>
</gene>
<feature type="binding site" evidence="18">
    <location>
        <position position="159"/>
    </location>
    <ligand>
        <name>K(+)</name>
        <dbReference type="ChEBI" id="CHEBI:29103"/>
    </ligand>
</feature>
<dbReference type="GO" id="GO:0046496">
    <property type="term" value="P:nicotinamide nucleotide metabolic process"/>
    <property type="evidence" value="ECO:0007669"/>
    <property type="project" value="UniProtKB-UniRule"/>
</dbReference>
<protein>
    <recommendedName>
        <fullName evidence="19">Bifunctional NAD(P)H-hydrate repair enzyme</fullName>
    </recommendedName>
    <alternativeName>
        <fullName evidence="19">Nicotinamide nucleotide repair protein</fullName>
    </alternativeName>
    <domain>
        <recommendedName>
            <fullName evidence="19">ADP-dependent (S)-NAD(P)H-hydrate dehydratase</fullName>
            <ecNumber evidence="19">4.2.1.136</ecNumber>
        </recommendedName>
        <alternativeName>
            <fullName evidence="19">ADP-dependent NAD(P)HX dehydratase</fullName>
        </alternativeName>
    </domain>
    <domain>
        <recommendedName>
            <fullName evidence="19">NAD(P)H-hydrate epimerase</fullName>
            <ecNumber evidence="19">5.1.99.6</ecNumber>
        </recommendedName>
    </domain>
</protein>
<dbReference type="Pfam" id="PF03853">
    <property type="entry name" value="YjeF_N"/>
    <property type="match status" value="1"/>
</dbReference>
<feature type="binding site" evidence="18">
    <location>
        <begin position="127"/>
        <end position="133"/>
    </location>
    <ligand>
        <name>(6S)-NADPHX</name>
        <dbReference type="ChEBI" id="CHEBI:64076"/>
    </ligand>
</feature>
<keyword evidence="7 17" id="KW-0067">ATP-binding</keyword>
<comment type="catalytic activity">
    <reaction evidence="1 18 19">
        <text>(6R)-NADHX = (6S)-NADHX</text>
        <dbReference type="Rhea" id="RHEA:32215"/>
        <dbReference type="ChEBI" id="CHEBI:64074"/>
        <dbReference type="ChEBI" id="CHEBI:64075"/>
        <dbReference type="EC" id="5.1.99.6"/>
    </reaction>
</comment>
<evidence type="ECO:0000256" key="7">
    <source>
        <dbReference type="ARBA" id="ARBA00022840"/>
    </source>
</evidence>
<feature type="binding site" evidence="18">
    <location>
        <begin position="54"/>
        <end position="58"/>
    </location>
    <ligand>
        <name>(6S)-NADPHX</name>
        <dbReference type="ChEBI" id="CHEBI:64076"/>
    </ligand>
</feature>
<evidence type="ECO:0000256" key="4">
    <source>
        <dbReference type="ARBA" id="ARBA00009524"/>
    </source>
</evidence>
<feature type="binding site" evidence="17">
    <location>
        <position position="421"/>
    </location>
    <ligand>
        <name>AMP</name>
        <dbReference type="ChEBI" id="CHEBI:456215"/>
    </ligand>
</feature>
<comment type="similarity">
    <text evidence="3 19">In the N-terminal section; belongs to the NnrE/AIBP family.</text>
</comment>
<comment type="cofactor">
    <cofactor evidence="18 19">
        <name>K(+)</name>
        <dbReference type="ChEBI" id="CHEBI:29103"/>
    </cofactor>
    <text evidence="18 19">Binds 1 potassium ion per subunit.</text>
</comment>
<dbReference type="RefSeq" id="WP_250584191.1">
    <property type="nucleotide sequence ID" value="NZ_JAKRVX010000003.1"/>
</dbReference>
<feature type="binding site" evidence="18">
    <location>
        <position position="55"/>
    </location>
    <ligand>
        <name>K(+)</name>
        <dbReference type="ChEBI" id="CHEBI:29103"/>
    </ligand>
</feature>
<feature type="binding site" evidence="17">
    <location>
        <position position="422"/>
    </location>
    <ligand>
        <name>(6S)-NADPHX</name>
        <dbReference type="ChEBI" id="CHEBI:64076"/>
    </ligand>
</feature>
<dbReference type="PROSITE" id="PS51383">
    <property type="entry name" value="YJEF_C_3"/>
    <property type="match status" value="1"/>
</dbReference>
<comment type="function">
    <text evidence="14 19">Bifunctional enzyme that catalyzes the epimerization of the S- and R-forms of NAD(P)HX and the dehydration of the S-form of NAD(P)HX at the expense of ADP, which is converted to AMP. This allows the repair of both epimers of NAD(P)HX, a damaged form of NAD(P)H that is a result of enzymatic or heat-dependent hydration.</text>
</comment>
<comment type="catalytic activity">
    <reaction evidence="16 17 19">
        <text>(6S)-NADPHX + ADP = AMP + phosphate + NADPH + H(+)</text>
        <dbReference type="Rhea" id="RHEA:32235"/>
        <dbReference type="ChEBI" id="CHEBI:15378"/>
        <dbReference type="ChEBI" id="CHEBI:43474"/>
        <dbReference type="ChEBI" id="CHEBI:57783"/>
        <dbReference type="ChEBI" id="CHEBI:64076"/>
        <dbReference type="ChEBI" id="CHEBI:456215"/>
        <dbReference type="ChEBI" id="CHEBI:456216"/>
        <dbReference type="EC" id="4.2.1.136"/>
    </reaction>
</comment>
<dbReference type="HAMAP" id="MF_01966">
    <property type="entry name" value="NADHX_epimerase"/>
    <property type="match status" value="1"/>
</dbReference>
<dbReference type="Gene3D" id="3.40.1190.20">
    <property type="match status" value="1"/>
</dbReference>
<accession>A0AAE3FXH0</accession>
<evidence type="ECO:0000256" key="17">
    <source>
        <dbReference type="HAMAP-Rule" id="MF_01965"/>
    </source>
</evidence>
<feature type="binding site" evidence="18">
    <location>
        <position position="123"/>
    </location>
    <ligand>
        <name>K(+)</name>
        <dbReference type="ChEBI" id="CHEBI:29103"/>
    </ligand>
</feature>
<comment type="caution">
    <text evidence="17">Lacks conserved residue(s) required for the propagation of feature annotation.</text>
</comment>
<comment type="similarity">
    <text evidence="18">Belongs to the NnrE/AIBP family.</text>
</comment>
<dbReference type="EMBL" id="JAKRVX010000003">
    <property type="protein sequence ID" value="MCL9817177.1"/>
    <property type="molecule type" value="Genomic_DNA"/>
</dbReference>
<dbReference type="CDD" id="cd01171">
    <property type="entry name" value="YXKO-related"/>
    <property type="match status" value="1"/>
</dbReference>
<dbReference type="Gene3D" id="3.40.50.10260">
    <property type="entry name" value="YjeF N-terminal domain"/>
    <property type="match status" value="1"/>
</dbReference>
<dbReference type="PIRSF" id="PIRSF017184">
    <property type="entry name" value="Nnr"/>
    <property type="match status" value="1"/>
</dbReference>
<keyword evidence="12 17" id="KW-0456">Lyase</keyword>
<keyword evidence="6 17" id="KW-0547">Nucleotide-binding</keyword>
<evidence type="ECO:0000256" key="1">
    <source>
        <dbReference type="ARBA" id="ARBA00000013"/>
    </source>
</evidence>
<dbReference type="GO" id="GO:0052856">
    <property type="term" value="F:NAD(P)HX epimerase activity"/>
    <property type="evidence" value="ECO:0007669"/>
    <property type="project" value="UniProtKB-UniRule"/>
</dbReference>
<feature type="domain" description="YjeF N-terminal" evidence="21">
    <location>
        <begin position="7"/>
        <end position="208"/>
    </location>
</feature>
<reference evidence="22" key="1">
    <citation type="journal article" date="2022" name="Syst. Appl. Microbiol.">
        <title>Natronocalculus amylovorans gen. nov., sp. nov., and Natranaeroarchaeum aerophilus sp. nov., dominant culturable amylolytic natronoarchaea from hypersaline soda lakes in southwestern Siberia.</title>
        <authorList>
            <person name="Sorokin D.Y."/>
            <person name="Elcheninov A.G."/>
            <person name="Khizhniak T.V."/>
            <person name="Koenen M."/>
            <person name="Bale N.J."/>
            <person name="Damste J.S.S."/>
            <person name="Kublanov I.V."/>
        </authorList>
    </citation>
    <scope>NUCLEOTIDE SEQUENCE</scope>
    <source>
        <strain evidence="22">AArc-St2</strain>
    </source>
</reference>
<dbReference type="InterPro" id="IPR004443">
    <property type="entry name" value="YjeF_N_dom"/>
</dbReference>
<evidence type="ECO:0000256" key="5">
    <source>
        <dbReference type="ARBA" id="ARBA00022723"/>
    </source>
</evidence>
<evidence type="ECO:0000256" key="6">
    <source>
        <dbReference type="ARBA" id="ARBA00022741"/>
    </source>
</evidence>
<dbReference type="SUPFAM" id="SSF53613">
    <property type="entry name" value="Ribokinase-like"/>
    <property type="match status" value="1"/>
</dbReference>
<evidence type="ECO:0000259" key="21">
    <source>
        <dbReference type="PROSITE" id="PS51385"/>
    </source>
</evidence>
<dbReference type="SUPFAM" id="SSF64153">
    <property type="entry name" value="YjeF N-terminal domain-like"/>
    <property type="match status" value="1"/>
</dbReference>
<dbReference type="GO" id="GO:0110051">
    <property type="term" value="P:metabolite repair"/>
    <property type="evidence" value="ECO:0007669"/>
    <property type="project" value="TreeGrafter"/>
</dbReference>
<organism evidence="22 23">
    <name type="scientific">Natronocalculus amylovorans</name>
    <dbReference type="NCBI Taxonomy" id="2917812"/>
    <lineage>
        <taxon>Archaea</taxon>
        <taxon>Methanobacteriati</taxon>
        <taxon>Methanobacteriota</taxon>
        <taxon>Stenosarchaea group</taxon>
        <taxon>Halobacteria</taxon>
        <taxon>Halobacteriales</taxon>
        <taxon>Haloferacaceae</taxon>
        <taxon>Natronocalculus</taxon>
    </lineage>
</organism>
<comment type="function">
    <text evidence="18">Catalyzes the epimerization of the S- and R-forms of NAD(P)HX, a damaged form of NAD(P)H that is a result of enzymatic or heat-dependent hydration. This is a prerequisite for the S-specific NAD(P)H-hydrate dehydratase to allow the repair of both epimers of NAD(P)HX.</text>
</comment>
<comment type="similarity">
    <text evidence="17">Belongs to the NnrD/CARKD family.</text>
</comment>
<dbReference type="EC" id="4.2.1.136" evidence="19"/>